<feature type="transmembrane region" description="Helical" evidence="1">
    <location>
        <begin position="14"/>
        <end position="34"/>
    </location>
</feature>
<dbReference type="EMBL" id="MN740510">
    <property type="protein sequence ID" value="QHU30608.1"/>
    <property type="molecule type" value="Genomic_DNA"/>
</dbReference>
<keyword evidence="1" id="KW-0812">Transmembrane</keyword>
<dbReference type="AlphaFoldDB" id="A0A6C0LL30"/>
<accession>A0A6C0LL30</accession>
<proteinExistence type="predicted"/>
<keyword evidence="1" id="KW-1133">Transmembrane helix</keyword>
<protein>
    <submittedName>
        <fullName evidence="2">Uncharacterized protein</fullName>
    </submittedName>
</protein>
<reference evidence="2" key="1">
    <citation type="journal article" date="2020" name="Nature">
        <title>Giant virus diversity and host interactions through global metagenomics.</title>
        <authorList>
            <person name="Schulz F."/>
            <person name="Roux S."/>
            <person name="Paez-Espino D."/>
            <person name="Jungbluth S."/>
            <person name="Walsh D.A."/>
            <person name="Denef V.J."/>
            <person name="McMahon K.D."/>
            <person name="Konstantinidis K.T."/>
            <person name="Eloe-Fadrosh E.A."/>
            <person name="Kyrpides N.C."/>
            <person name="Woyke T."/>
        </authorList>
    </citation>
    <scope>NUCLEOTIDE SEQUENCE</scope>
    <source>
        <strain evidence="2">GVMAG-M-3300027833-19</strain>
    </source>
</reference>
<evidence type="ECO:0000313" key="2">
    <source>
        <dbReference type="EMBL" id="QHU30608.1"/>
    </source>
</evidence>
<sequence>MTPISKTPELKKMIAIYIVAFIIMIIGFTIRVNIKWLDDEIQKADDERWFFGIKGVWGYIHLILYIILGYNCGLNLFPFAMTTSIVWETFEALVENATNGIIKTGGALDVSIDMTGYVIGSYWYLLKKRSIEK</sequence>
<evidence type="ECO:0000256" key="1">
    <source>
        <dbReference type="SAM" id="Phobius"/>
    </source>
</evidence>
<keyword evidence="1" id="KW-0472">Membrane</keyword>
<organism evidence="2">
    <name type="scientific">viral metagenome</name>
    <dbReference type="NCBI Taxonomy" id="1070528"/>
    <lineage>
        <taxon>unclassified sequences</taxon>
        <taxon>metagenomes</taxon>
        <taxon>organismal metagenomes</taxon>
    </lineage>
</organism>
<feature type="transmembrane region" description="Helical" evidence="1">
    <location>
        <begin position="55"/>
        <end position="81"/>
    </location>
</feature>
<name>A0A6C0LL30_9ZZZZ</name>